<name>A0ABY8JD53_9BRAD</name>
<dbReference type="EMBL" id="CP121646">
    <property type="protein sequence ID" value="WFU62370.1"/>
    <property type="molecule type" value="Genomic_DNA"/>
</dbReference>
<protein>
    <recommendedName>
        <fullName evidence="1">Cobalamin-independent methionine synthase MetE C-terminal/archaeal domain-containing protein</fullName>
    </recommendedName>
</protein>
<proteinExistence type="predicted"/>
<gene>
    <name evidence="2" type="ORF">QA636_33480</name>
</gene>
<reference evidence="2 3" key="1">
    <citation type="submission" date="2023-04" db="EMBL/GenBank/DDBJ databases">
        <title>Australian commercial rhizobial inoculants.</title>
        <authorList>
            <person name="Kohlmeier M.G."/>
            <person name="O'Hara G.W."/>
            <person name="Colombi E."/>
            <person name="Ramsay J.P."/>
            <person name="Terpolilli J."/>
        </authorList>
    </citation>
    <scope>NUCLEOTIDE SEQUENCE [LARGE SCALE GENOMIC DNA]</scope>
    <source>
        <strain evidence="2 3">CB627</strain>
    </source>
</reference>
<dbReference type="Gene3D" id="3.20.20.210">
    <property type="match status" value="1"/>
</dbReference>
<accession>A0ABY8JD53</accession>
<evidence type="ECO:0000313" key="2">
    <source>
        <dbReference type="EMBL" id="WFU62370.1"/>
    </source>
</evidence>
<evidence type="ECO:0000259" key="1">
    <source>
        <dbReference type="Pfam" id="PF01717"/>
    </source>
</evidence>
<dbReference type="Proteomes" id="UP001221546">
    <property type="component" value="Chromosome"/>
</dbReference>
<dbReference type="Pfam" id="PF01717">
    <property type="entry name" value="Meth_synt_2"/>
    <property type="match status" value="1"/>
</dbReference>
<dbReference type="SUPFAM" id="SSF51726">
    <property type="entry name" value="UROD/MetE-like"/>
    <property type="match status" value="1"/>
</dbReference>
<evidence type="ECO:0000313" key="3">
    <source>
        <dbReference type="Proteomes" id="UP001221546"/>
    </source>
</evidence>
<dbReference type="InterPro" id="IPR002629">
    <property type="entry name" value="Met_Synth_C/arc"/>
</dbReference>
<dbReference type="InterPro" id="IPR038071">
    <property type="entry name" value="UROD/MetE-like_sf"/>
</dbReference>
<sequence length="98" mass="10779">MKELAADALASFAPPQGVVLAIEVRDRSGAPVAGMNFVARLEHPELMAFARKRLRSSQLWGNPDCDLKTRKWEEVRPALVNMVAAAREPRVASAPVDR</sequence>
<feature type="domain" description="Cobalamin-independent methionine synthase MetE C-terminal/archaeal" evidence="1">
    <location>
        <begin position="48"/>
        <end position="87"/>
    </location>
</feature>
<keyword evidence="3" id="KW-1185">Reference proteome</keyword>
<organism evidence="2 3">
    <name type="scientific">Bradyrhizobium brasilense</name>
    <dbReference type="NCBI Taxonomy" id="1419277"/>
    <lineage>
        <taxon>Bacteria</taxon>
        <taxon>Pseudomonadati</taxon>
        <taxon>Pseudomonadota</taxon>
        <taxon>Alphaproteobacteria</taxon>
        <taxon>Hyphomicrobiales</taxon>
        <taxon>Nitrobacteraceae</taxon>
        <taxon>Bradyrhizobium</taxon>
    </lineage>
</organism>